<comment type="caution">
    <text evidence="1">The sequence shown here is derived from an EMBL/GenBank/DDBJ whole genome shotgun (WGS) entry which is preliminary data.</text>
</comment>
<keyword evidence="2" id="KW-1185">Reference proteome</keyword>
<protein>
    <submittedName>
        <fullName evidence="1">Uncharacterized protein</fullName>
    </submittedName>
</protein>
<accession>A0A4Y1ZWS9</accession>
<name>A0A4Y1ZWS9_ARAVE</name>
<evidence type="ECO:0000313" key="1">
    <source>
        <dbReference type="EMBL" id="GBL70755.1"/>
    </source>
</evidence>
<evidence type="ECO:0000313" key="2">
    <source>
        <dbReference type="Proteomes" id="UP000499080"/>
    </source>
</evidence>
<dbReference type="EMBL" id="BGPR01154169">
    <property type="protein sequence ID" value="GBL70755.1"/>
    <property type="molecule type" value="Genomic_DNA"/>
</dbReference>
<sequence length="77" mass="8811">MTLIVGSFIGTGLAGIMSKYAWWDAGLRPKVFVNTPDWLIYWEDLVGDTDVGTVACTFLRIYQFNWIAFRNIPLYSD</sequence>
<reference evidence="1 2" key="1">
    <citation type="journal article" date="2019" name="Sci. Rep.">
        <title>Orb-weaving spider Araneus ventricosus genome elucidates the spidroin gene catalogue.</title>
        <authorList>
            <person name="Kono N."/>
            <person name="Nakamura H."/>
            <person name="Ohtoshi R."/>
            <person name="Moran D.A.P."/>
            <person name="Shinohara A."/>
            <person name="Yoshida Y."/>
            <person name="Fujiwara M."/>
            <person name="Mori M."/>
            <person name="Tomita M."/>
            <person name="Arakawa K."/>
        </authorList>
    </citation>
    <scope>NUCLEOTIDE SEQUENCE [LARGE SCALE GENOMIC DNA]</scope>
</reference>
<dbReference type="Proteomes" id="UP000499080">
    <property type="component" value="Unassembled WGS sequence"/>
</dbReference>
<organism evidence="1 2">
    <name type="scientific">Araneus ventricosus</name>
    <name type="common">Orbweaver spider</name>
    <name type="synonym">Epeira ventricosa</name>
    <dbReference type="NCBI Taxonomy" id="182803"/>
    <lineage>
        <taxon>Eukaryota</taxon>
        <taxon>Metazoa</taxon>
        <taxon>Ecdysozoa</taxon>
        <taxon>Arthropoda</taxon>
        <taxon>Chelicerata</taxon>
        <taxon>Arachnida</taxon>
        <taxon>Araneae</taxon>
        <taxon>Araneomorphae</taxon>
        <taxon>Entelegynae</taxon>
        <taxon>Araneoidea</taxon>
        <taxon>Araneidae</taxon>
        <taxon>Araneus</taxon>
    </lineage>
</organism>
<dbReference type="AlphaFoldDB" id="A0A4Y1ZWS9"/>
<proteinExistence type="predicted"/>
<gene>
    <name evidence="1" type="ORF">AVEN_109263_1</name>
</gene>